<dbReference type="SUPFAM" id="SSF103196">
    <property type="entry name" value="Roadblock/LC7 domain"/>
    <property type="match status" value="1"/>
</dbReference>
<feature type="domain" description="Roadblock/LAMTOR2" evidence="1">
    <location>
        <begin position="18"/>
        <end position="112"/>
    </location>
</feature>
<dbReference type="InterPro" id="IPR004942">
    <property type="entry name" value="Roadblock/LAMTOR2_dom"/>
</dbReference>
<dbReference type="Gene3D" id="3.30.450.30">
    <property type="entry name" value="Dynein light chain 2a, cytoplasmic"/>
    <property type="match status" value="1"/>
</dbReference>
<evidence type="ECO:0000313" key="2">
    <source>
        <dbReference type="EMBL" id="AMT97875.1"/>
    </source>
</evidence>
<dbReference type="Proteomes" id="UP000076104">
    <property type="component" value="Chromosome"/>
</dbReference>
<protein>
    <recommendedName>
        <fullName evidence="1">Roadblock/LAMTOR2 domain-containing protein</fullName>
    </recommendedName>
</protein>
<evidence type="ECO:0000313" key="3">
    <source>
        <dbReference type="Proteomes" id="UP000076104"/>
    </source>
</evidence>
<accession>A0ABM6A0C1</accession>
<sequence length="137" mass="14889">MFDMTTPNEKSPAKIALLRHMKALCEANREIILASLCTTDGFPISCFSISDLRNQADKFAAMSSTLSALSDSSATQMKQGKCDITIVEATSGNILFVKTDYIGKPCVLTVVAQNRMTLAEARYKTKKLMGEIAAISE</sequence>
<reference evidence="2 3" key="1">
    <citation type="submission" date="2016-03" db="EMBL/GenBank/DDBJ databases">
        <title>Genome sequencing of Psychrobacter alimentarius PAMC 27889.</title>
        <authorList>
            <person name="Lee J."/>
            <person name="Kim O.-S."/>
        </authorList>
    </citation>
    <scope>NUCLEOTIDE SEQUENCE [LARGE SCALE GENOMIC DNA]</scope>
    <source>
        <strain evidence="2 3">PAMC 27889</strain>
    </source>
</reference>
<dbReference type="SMART" id="SM00960">
    <property type="entry name" value="Robl_LC7"/>
    <property type="match status" value="1"/>
</dbReference>
<proteinExistence type="predicted"/>
<gene>
    <name evidence="2" type="ORF">A3K91_2298</name>
</gene>
<dbReference type="EMBL" id="CP014945">
    <property type="protein sequence ID" value="AMT97875.1"/>
    <property type="molecule type" value="Genomic_DNA"/>
</dbReference>
<keyword evidence="3" id="KW-1185">Reference proteome</keyword>
<name>A0ABM6A0C1_9GAMM</name>
<evidence type="ECO:0000259" key="1">
    <source>
        <dbReference type="SMART" id="SM00960"/>
    </source>
</evidence>
<organism evidence="2 3">
    <name type="scientific">Psychrobacter alimentarius</name>
    <dbReference type="NCBI Taxonomy" id="261164"/>
    <lineage>
        <taxon>Bacteria</taxon>
        <taxon>Pseudomonadati</taxon>
        <taxon>Pseudomonadota</taxon>
        <taxon>Gammaproteobacteria</taxon>
        <taxon>Moraxellales</taxon>
        <taxon>Moraxellaceae</taxon>
        <taxon>Psychrobacter</taxon>
    </lineage>
</organism>